<dbReference type="Proteomes" id="UP000030645">
    <property type="component" value="Unassembled WGS sequence"/>
</dbReference>
<sequence length="110" mass="12414">MPLSLKSQSSPPQHDEAEPSPSQSQHFDVDYGFGIDNQSKDAPPNLKEHNTTTAHAAHAHEWNESIDNSPKTTANQNHGTRRPIPKRKTVSPPKINKNETRMRGKKKRWS</sequence>
<reference evidence="3" key="1">
    <citation type="submission" date="2013-01" db="EMBL/GenBank/DDBJ databases">
        <title>Draft Genome Sequence of a Mulberry Tree, Morus notabilis C.K. Schneid.</title>
        <authorList>
            <person name="He N."/>
            <person name="Zhao S."/>
        </authorList>
    </citation>
    <scope>NUCLEOTIDE SEQUENCE</scope>
</reference>
<feature type="compositionally biased region" description="Basic residues" evidence="1">
    <location>
        <begin position="79"/>
        <end position="89"/>
    </location>
</feature>
<gene>
    <name evidence="2" type="ORF">L484_013905</name>
</gene>
<organism evidence="2 3">
    <name type="scientific">Morus notabilis</name>
    <dbReference type="NCBI Taxonomy" id="981085"/>
    <lineage>
        <taxon>Eukaryota</taxon>
        <taxon>Viridiplantae</taxon>
        <taxon>Streptophyta</taxon>
        <taxon>Embryophyta</taxon>
        <taxon>Tracheophyta</taxon>
        <taxon>Spermatophyta</taxon>
        <taxon>Magnoliopsida</taxon>
        <taxon>eudicotyledons</taxon>
        <taxon>Gunneridae</taxon>
        <taxon>Pentapetalae</taxon>
        <taxon>rosids</taxon>
        <taxon>fabids</taxon>
        <taxon>Rosales</taxon>
        <taxon>Moraceae</taxon>
        <taxon>Moreae</taxon>
        <taxon>Morus</taxon>
    </lineage>
</organism>
<protein>
    <submittedName>
        <fullName evidence="2">Uncharacterized protein</fullName>
    </submittedName>
</protein>
<keyword evidence="3" id="KW-1185">Reference proteome</keyword>
<proteinExistence type="predicted"/>
<evidence type="ECO:0000313" key="3">
    <source>
        <dbReference type="Proteomes" id="UP000030645"/>
    </source>
</evidence>
<accession>W9QNK3</accession>
<feature type="compositionally biased region" description="Polar residues" evidence="1">
    <location>
        <begin position="65"/>
        <end position="78"/>
    </location>
</feature>
<dbReference type="AlphaFoldDB" id="W9QNK3"/>
<dbReference type="EMBL" id="KE343864">
    <property type="protein sequence ID" value="EXB44486.1"/>
    <property type="molecule type" value="Genomic_DNA"/>
</dbReference>
<feature type="compositionally biased region" description="Low complexity" evidence="1">
    <location>
        <begin position="1"/>
        <end position="12"/>
    </location>
</feature>
<evidence type="ECO:0000256" key="1">
    <source>
        <dbReference type="SAM" id="MobiDB-lite"/>
    </source>
</evidence>
<evidence type="ECO:0000313" key="2">
    <source>
        <dbReference type="EMBL" id="EXB44486.1"/>
    </source>
</evidence>
<name>W9QNK3_9ROSA</name>
<feature type="region of interest" description="Disordered" evidence="1">
    <location>
        <begin position="1"/>
        <end position="110"/>
    </location>
</feature>